<evidence type="ECO:0000313" key="1">
    <source>
        <dbReference type="EMBL" id="ADM10020.1"/>
    </source>
</evidence>
<proteinExistence type="predicted"/>
<dbReference type="HOGENOM" id="CLU_117593_1_0_5"/>
<protein>
    <recommendedName>
        <fullName evidence="3">Exonuclease domain-containing protein</fullName>
    </recommendedName>
</protein>
<evidence type="ECO:0008006" key="3">
    <source>
        <dbReference type="Google" id="ProtNLM"/>
    </source>
</evidence>
<organism evidence="1 2">
    <name type="scientific">Parvularcula bermudensis (strain ATCC BAA-594 / HTCC2503 / KCTC 12087)</name>
    <dbReference type="NCBI Taxonomy" id="314260"/>
    <lineage>
        <taxon>Bacteria</taxon>
        <taxon>Pseudomonadati</taxon>
        <taxon>Pseudomonadota</taxon>
        <taxon>Alphaproteobacteria</taxon>
        <taxon>Parvularculales</taxon>
        <taxon>Parvularculaceae</taxon>
        <taxon>Parvularcula</taxon>
    </lineage>
</organism>
<dbReference type="GO" id="GO:0003676">
    <property type="term" value="F:nucleic acid binding"/>
    <property type="evidence" value="ECO:0007669"/>
    <property type="project" value="InterPro"/>
</dbReference>
<name>E0TED4_PARBH</name>
<dbReference type="OrthoDB" id="5705783at2"/>
<reference evidence="2" key="1">
    <citation type="submission" date="2010-08" db="EMBL/GenBank/DDBJ databases">
        <title>Genome sequence of Parvularcula bermudensis HTCC2503.</title>
        <authorList>
            <person name="Kang D.-M."/>
            <person name="Oh H.-M."/>
            <person name="Cho J.-C."/>
        </authorList>
    </citation>
    <scope>NUCLEOTIDE SEQUENCE [LARGE SCALE GENOMIC DNA]</scope>
    <source>
        <strain evidence="2">ATCC BAA-594 / HTCC2503 / KCTC 12087</strain>
    </source>
</reference>
<dbReference type="KEGG" id="pbr:PB2503_09839"/>
<dbReference type="STRING" id="314260.PB2503_09839"/>
<dbReference type="AlphaFoldDB" id="E0TED4"/>
<gene>
    <name evidence="1" type="ordered locus">PB2503_09839</name>
</gene>
<dbReference type="InterPro" id="IPR012337">
    <property type="entry name" value="RNaseH-like_sf"/>
</dbReference>
<dbReference type="SUPFAM" id="SSF53098">
    <property type="entry name" value="Ribonuclease H-like"/>
    <property type="match status" value="1"/>
</dbReference>
<dbReference type="InterPro" id="IPR036397">
    <property type="entry name" value="RNaseH_sf"/>
</dbReference>
<reference evidence="1 2" key="2">
    <citation type="journal article" date="2011" name="J. Bacteriol.">
        <title>Complete genome sequence of strain HTCC2503T of Parvularcula bermudensis, the type species of the order "Parvularculales" in the class Alphaproteobacteria.</title>
        <authorList>
            <person name="Oh H.M."/>
            <person name="Kang I."/>
            <person name="Vergin K.L."/>
            <person name="Kang D."/>
            <person name="Rhee K.H."/>
            <person name="Giovannoni S.J."/>
            <person name="Cho J.C."/>
        </authorList>
    </citation>
    <scope>NUCLEOTIDE SEQUENCE [LARGE SCALE GENOMIC DNA]</scope>
    <source>
        <strain evidence="2">ATCC BAA-594 / HTCC2503 / KCTC 12087</strain>
    </source>
</reference>
<accession>E0TED4</accession>
<keyword evidence="2" id="KW-1185">Reference proteome</keyword>
<dbReference type="EMBL" id="CP002156">
    <property type="protein sequence ID" value="ADM10020.1"/>
    <property type="molecule type" value="Genomic_DNA"/>
</dbReference>
<evidence type="ECO:0000313" key="2">
    <source>
        <dbReference type="Proteomes" id="UP000001302"/>
    </source>
</evidence>
<sequence length="179" mass="19914">MPEAQAQPPIAFIDIEASGLGPHSWPIEVGWVFETGDAHALLVKPADQWSMKAWEKSAEALHRITPNRLITEGRDPLETALILNAAIGSATVYSDAPDYDSFWLFRLYDAAGIKPNYILNDIGDLLRPIWPREPKELVALASDEKPHAHRAAADVLHLQAMYRIACDAFVQERPNPTPQ</sequence>
<dbReference type="RefSeq" id="WP_013300994.1">
    <property type="nucleotide sequence ID" value="NC_014414.1"/>
</dbReference>
<dbReference type="eggNOG" id="COG0847">
    <property type="taxonomic scope" value="Bacteria"/>
</dbReference>
<dbReference type="Proteomes" id="UP000001302">
    <property type="component" value="Chromosome"/>
</dbReference>
<dbReference type="Gene3D" id="3.30.420.10">
    <property type="entry name" value="Ribonuclease H-like superfamily/Ribonuclease H"/>
    <property type="match status" value="1"/>
</dbReference>